<name>A0A5M8PXD0_9LECA</name>
<evidence type="ECO:0000313" key="2">
    <source>
        <dbReference type="Proteomes" id="UP000324767"/>
    </source>
</evidence>
<evidence type="ECO:0000313" key="1">
    <source>
        <dbReference type="EMBL" id="KAA6414287.1"/>
    </source>
</evidence>
<dbReference type="AlphaFoldDB" id="A0A5M8PXD0"/>
<gene>
    <name evidence="1" type="ORF">FRX48_02650</name>
</gene>
<proteinExistence type="predicted"/>
<protein>
    <submittedName>
        <fullName evidence="1">Uncharacterized protein</fullName>
    </submittedName>
</protein>
<dbReference type="Proteomes" id="UP000324767">
    <property type="component" value="Unassembled WGS sequence"/>
</dbReference>
<organism evidence="1 2">
    <name type="scientific">Lasallia pustulata</name>
    <dbReference type="NCBI Taxonomy" id="136370"/>
    <lineage>
        <taxon>Eukaryota</taxon>
        <taxon>Fungi</taxon>
        <taxon>Dikarya</taxon>
        <taxon>Ascomycota</taxon>
        <taxon>Pezizomycotina</taxon>
        <taxon>Lecanoromycetes</taxon>
        <taxon>OSLEUM clade</taxon>
        <taxon>Umbilicariomycetidae</taxon>
        <taxon>Umbilicariales</taxon>
        <taxon>Umbilicariaceae</taxon>
        <taxon>Lasallia</taxon>
    </lineage>
</organism>
<comment type="caution">
    <text evidence="1">The sequence shown here is derived from an EMBL/GenBank/DDBJ whole genome shotgun (WGS) entry which is preliminary data.</text>
</comment>
<sequence length="111" mass="12642">MQEHASWRNHFSPHSISIYVAKLYYTKSTLKTIRRSLDRVLLVRSINALISSWCYRISDQDHVCVHALPSSQSNALPSTDFHSVVQRYCQSSRGLTGSSDYALKSIVHDCN</sequence>
<reference evidence="1 2" key="1">
    <citation type="submission" date="2019-09" db="EMBL/GenBank/DDBJ databases">
        <title>The hologenome of the rock-dwelling lichen Lasallia pustulata.</title>
        <authorList>
            <person name="Greshake Tzovaras B."/>
            <person name="Segers F."/>
            <person name="Bicker A."/>
            <person name="Dal Grande F."/>
            <person name="Otte J."/>
            <person name="Hankeln T."/>
            <person name="Schmitt I."/>
            <person name="Ebersberger I."/>
        </authorList>
    </citation>
    <scope>NUCLEOTIDE SEQUENCE [LARGE SCALE GENOMIC DNA]</scope>
    <source>
        <strain evidence="1">A1-1</strain>
    </source>
</reference>
<accession>A0A5M8PXD0</accession>
<dbReference type="EMBL" id="VXIT01000003">
    <property type="protein sequence ID" value="KAA6414287.1"/>
    <property type="molecule type" value="Genomic_DNA"/>
</dbReference>